<evidence type="ECO:0000313" key="7">
    <source>
        <dbReference type="EMBL" id="SFK78191.1"/>
    </source>
</evidence>
<dbReference type="Gene3D" id="3.40.190.10">
    <property type="entry name" value="Periplasmic binding protein-like II"/>
    <property type="match status" value="1"/>
</dbReference>
<evidence type="ECO:0000313" key="8">
    <source>
        <dbReference type="Proteomes" id="UP000199473"/>
    </source>
</evidence>
<dbReference type="GO" id="GO:0030288">
    <property type="term" value="C:outer membrane-bounded periplasmic space"/>
    <property type="evidence" value="ECO:0007669"/>
    <property type="project" value="UniProtKB-ARBA"/>
</dbReference>
<protein>
    <submittedName>
        <fullName evidence="7">Peptide/nickel transport system substrate-binding protein</fullName>
    </submittedName>
</protein>
<dbReference type="Gene3D" id="3.90.76.10">
    <property type="entry name" value="Dipeptide-binding Protein, Domain 1"/>
    <property type="match status" value="1"/>
</dbReference>
<dbReference type="GO" id="GO:0015833">
    <property type="term" value="P:peptide transport"/>
    <property type="evidence" value="ECO:0007669"/>
    <property type="project" value="TreeGrafter"/>
</dbReference>
<dbReference type="AlphaFoldDB" id="A0A1I4CDW4"/>
<dbReference type="Gene3D" id="3.10.105.10">
    <property type="entry name" value="Dipeptide-binding Protein, Domain 3"/>
    <property type="match status" value="1"/>
</dbReference>
<dbReference type="GO" id="GO:0043190">
    <property type="term" value="C:ATP-binding cassette (ABC) transporter complex"/>
    <property type="evidence" value="ECO:0007669"/>
    <property type="project" value="InterPro"/>
</dbReference>
<reference evidence="7 8" key="1">
    <citation type="submission" date="2016-10" db="EMBL/GenBank/DDBJ databases">
        <authorList>
            <person name="de Groot N.N."/>
        </authorList>
    </citation>
    <scope>NUCLEOTIDE SEQUENCE [LARGE SCALE GENOMIC DNA]</scope>
    <source>
        <strain evidence="7 8">DSM 19981</strain>
    </source>
</reference>
<accession>A0A1I4CDW4</accession>
<dbReference type="PIRSF" id="PIRSF002741">
    <property type="entry name" value="MppA"/>
    <property type="match status" value="1"/>
</dbReference>
<dbReference type="SUPFAM" id="SSF53850">
    <property type="entry name" value="Periplasmic binding protein-like II"/>
    <property type="match status" value="1"/>
</dbReference>
<dbReference type="InterPro" id="IPR000914">
    <property type="entry name" value="SBP_5_dom"/>
</dbReference>
<dbReference type="PANTHER" id="PTHR30290">
    <property type="entry name" value="PERIPLASMIC BINDING COMPONENT OF ABC TRANSPORTER"/>
    <property type="match status" value="1"/>
</dbReference>
<evidence type="ECO:0000259" key="6">
    <source>
        <dbReference type="Pfam" id="PF00496"/>
    </source>
</evidence>
<dbReference type="CDD" id="cd08498">
    <property type="entry name" value="PBP2_NikA_DppA_OppA_like_2"/>
    <property type="match status" value="1"/>
</dbReference>
<dbReference type="PANTHER" id="PTHR30290:SF9">
    <property type="entry name" value="OLIGOPEPTIDE-BINDING PROTEIN APPA"/>
    <property type="match status" value="1"/>
</dbReference>
<gene>
    <name evidence="7" type="ORF">SAMN02745775_10794</name>
</gene>
<comment type="subcellular location">
    <subcellularLocation>
        <location evidence="1">Periplasm</location>
    </subcellularLocation>
</comment>
<sequence>MKTILHGAVALMLAAMPALAQRLTIGVSAAPTSVDPHFHNGTSTQTLSYNLFDTLFLLTPEVSVAPGLALSWRPIAETVWEIKLRPNVRWTDGRPFTADDVAFTVQRAPNVPNTTGGYGGAVRPITRVEVVDALTIRFHTNGPAPNLAVDMSGLAIVSRRAGEGATTEDYNTGRAAIGTGAYRLVRYSTNEQTELVRNEDWWGPRPDWDSAIIKYLPNAAARTAALLSGTVDLIDTPSPNDLPRLQSDPRFAVHSRQGMRLIYLAPNQAAEVAPFVTDHEGRPLPRNPLRDQRVRQALSIAINRAGLADRVMQNTATPNGQWMPSFSPAYNPDVPVPAFDPERARRLLAEAGYPQGFRITVHVSATSRPTDSIAAQAIGQMWTRIGVQTQVEAVPFAAYAARAANLEYAVSMFGWASQTHAGYALVNLFNTYSRERLTGAFNRSGYSNPALDALTDRALTTLDDGQRDGMLRQAVAMAMEDVGIIPLYQMTNFWASRRGVTYGATGYDYTRITQARISR</sequence>
<evidence type="ECO:0000256" key="2">
    <source>
        <dbReference type="ARBA" id="ARBA00005695"/>
    </source>
</evidence>
<evidence type="ECO:0000256" key="5">
    <source>
        <dbReference type="SAM" id="SignalP"/>
    </source>
</evidence>
<keyword evidence="4 5" id="KW-0732">Signal</keyword>
<dbReference type="RefSeq" id="WP_092961288.1">
    <property type="nucleotide sequence ID" value="NZ_FOSQ01000007.1"/>
</dbReference>
<keyword evidence="3" id="KW-0813">Transport</keyword>
<evidence type="ECO:0000256" key="3">
    <source>
        <dbReference type="ARBA" id="ARBA00022448"/>
    </source>
</evidence>
<dbReference type="InterPro" id="IPR039424">
    <property type="entry name" value="SBP_5"/>
</dbReference>
<dbReference type="STRING" id="1123062.SAMN02745775_10794"/>
<organism evidence="7 8">
    <name type="scientific">Falsiroseomonas stagni DSM 19981</name>
    <dbReference type="NCBI Taxonomy" id="1123062"/>
    <lineage>
        <taxon>Bacteria</taxon>
        <taxon>Pseudomonadati</taxon>
        <taxon>Pseudomonadota</taxon>
        <taxon>Alphaproteobacteria</taxon>
        <taxon>Acetobacterales</taxon>
        <taxon>Roseomonadaceae</taxon>
        <taxon>Falsiroseomonas</taxon>
    </lineage>
</organism>
<comment type="similarity">
    <text evidence="2">Belongs to the bacterial solute-binding protein 5 family.</text>
</comment>
<dbReference type="GO" id="GO:1904680">
    <property type="term" value="F:peptide transmembrane transporter activity"/>
    <property type="evidence" value="ECO:0007669"/>
    <property type="project" value="TreeGrafter"/>
</dbReference>
<feature type="chain" id="PRO_5011493136" evidence="5">
    <location>
        <begin position="21"/>
        <end position="519"/>
    </location>
</feature>
<keyword evidence="8" id="KW-1185">Reference proteome</keyword>
<dbReference type="Pfam" id="PF00496">
    <property type="entry name" value="SBP_bac_5"/>
    <property type="match status" value="1"/>
</dbReference>
<dbReference type="InterPro" id="IPR030678">
    <property type="entry name" value="Peptide/Ni-bd"/>
</dbReference>
<dbReference type="EMBL" id="FOSQ01000007">
    <property type="protein sequence ID" value="SFK78191.1"/>
    <property type="molecule type" value="Genomic_DNA"/>
</dbReference>
<name>A0A1I4CDW4_9PROT</name>
<evidence type="ECO:0000256" key="1">
    <source>
        <dbReference type="ARBA" id="ARBA00004418"/>
    </source>
</evidence>
<feature type="domain" description="Solute-binding protein family 5" evidence="6">
    <location>
        <begin position="64"/>
        <end position="431"/>
    </location>
</feature>
<proteinExistence type="inferred from homology"/>
<evidence type="ECO:0000256" key="4">
    <source>
        <dbReference type="ARBA" id="ARBA00022729"/>
    </source>
</evidence>
<dbReference type="Proteomes" id="UP000199473">
    <property type="component" value="Unassembled WGS sequence"/>
</dbReference>
<feature type="signal peptide" evidence="5">
    <location>
        <begin position="1"/>
        <end position="20"/>
    </location>
</feature>
<dbReference type="OrthoDB" id="9803988at2"/>